<feature type="region of interest" description="Disordered" evidence="5">
    <location>
        <begin position="95"/>
        <end position="117"/>
    </location>
</feature>
<reference evidence="6" key="3">
    <citation type="submission" date="2025-08" db="UniProtKB">
        <authorList>
            <consortium name="Ensembl"/>
        </authorList>
    </citation>
    <scope>IDENTIFICATION</scope>
</reference>
<keyword evidence="2" id="KW-0812">Transmembrane</keyword>
<organism evidence="6 7">
    <name type="scientific">Esox lucius</name>
    <name type="common">Northern pike</name>
    <dbReference type="NCBI Taxonomy" id="8010"/>
    <lineage>
        <taxon>Eukaryota</taxon>
        <taxon>Metazoa</taxon>
        <taxon>Chordata</taxon>
        <taxon>Craniata</taxon>
        <taxon>Vertebrata</taxon>
        <taxon>Euteleostomi</taxon>
        <taxon>Actinopterygii</taxon>
        <taxon>Neopterygii</taxon>
        <taxon>Teleostei</taxon>
        <taxon>Protacanthopterygii</taxon>
        <taxon>Esociformes</taxon>
        <taxon>Esocidae</taxon>
        <taxon>Esox</taxon>
    </lineage>
</organism>
<evidence type="ECO:0000256" key="3">
    <source>
        <dbReference type="ARBA" id="ARBA00022989"/>
    </source>
</evidence>
<keyword evidence="4" id="KW-0472">Membrane</keyword>
<evidence type="ECO:0000256" key="2">
    <source>
        <dbReference type="ARBA" id="ARBA00022692"/>
    </source>
</evidence>
<evidence type="ECO:0000256" key="1">
    <source>
        <dbReference type="ARBA" id="ARBA00004167"/>
    </source>
</evidence>
<keyword evidence="3" id="KW-1133">Transmembrane helix</keyword>
<reference evidence="6" key="2">
    <citation type="submission" date="2020-02" db="EMBL/GenBank/DDBJ databases">
        <title>Esox lucius (northern pike) genome, fEsoLuc1, primary haplotype.</title>
        <authorList>
            <person name="Myers G."/>
            <person name="Karagic N."/>
            <person name="Meyer A."/>
            <person name="Pippel M."/>
            <person name="Reichard M."/>
            <person name="Winkler S."/>
            <person name="Tracey A."/>
            <person name="Sims Y."/>
            <person name="Howe K."/>
            <person name="Rhie A."/>
            <person name="Formenti G."/>
            <person name="Durbin R."/>
            <person name="Fedrigo O."/>
            <person name="Jarvis E.D."/>
        </authorList>
    </citation>
    <scope>NUCLEOTIDE SEQUENCE [LARGE SCALE GENOMIC DNA]</scope>
</reference>
<evidence type="ECO:0008006" key="8">
    <source>
        <dbReference type="Google" id="ProtNLM"/>
    </source>
</evidence>
<proteinExistence type="predicted"/>
<evidence type="ECO:0000313" key="6">
    <source>
        <dbReference type="Ensembl" id="ENSELUP00000059046.1"/>
    </source>
</evidence>
<name>A0A6Q2Y116_ESOLU</name>
<dbReference type="GO" id="GO:0005886">
    <property type="term" value="C:plasma membrane"/>
    <property type="evidence" value="ECO:0007669"/>
    <property type="project" value="TreeGrafter"/>
</dbReference>
<dbReference type="GO" id="GO:0033691">
    <property type="term" value="F:sialic acid binding"/>
    <property type="evidence" value="ECO:0007669"/>
    <property type="project" value="TreeGrafter"/>
</dbReference>
<dbReference type="Gene3D" id="2.60.40.10">
    <property type="entry name" value="Immunoglobulins"/>
    <property type="match status" value="1"/>
</dbReference>
<dbReference type="Proteomes" id="UP000265140">
    <property type="component" value="Chromosome 20"/>
</dbReference>
<dbReference type="PANTHER" id="PTHR12035:SF128">
    <property type="entry name" value="BRANCHED CHAIN KETO ACID DEHYDROGENASE E1 SUBUNIT BETA,-LIKE-RELATED"/>
    <property type="match status" value="1"/>
</dbReference>
<dbReference type="InterPro" id="IPR013783">
    <property type="entry name" value="Ig-like_fold"/>
</dbReference>
<protein>
    <recommendedName>
        <fullName evidence="8">Ig-like domain-containing protein</fullName>
    </recommendedName>
</protein>
<reference evidence="6" key="4">
    <citation type="submission" date="2025-09" db="UniProtKB">
        <authorList>
            <consortium name="Ensembl"/>
        </authorList>
    </citation>
    <scope>IDENTIFICATION</scope>
</reference>
<dbReference type="GO" id="GO:0007155">
    <property type="term" value="P:cell adhesion"/>
    <property type="evidence" value="ECO:0007669"/>
    <property type="project" value="TreeGrafter"/>
</dbReference>
<dbReference type="InterPro" id="IPR036179">
    <property type="entry name" value="Ig-like_dom_sf"/>
</dbReference>
<comment type="subcellular location">
    <subcellularLocation>
        <location evidence="1">Membrane</location>
        <topology evidence="1">Single-pass membrane protein</topology>
    </subcellularLocation>
</comment>
<dbReference type="InterPro" id="IPR051036">
    <property type="entry name" value="SIGLEC"/>
</dbReference>
<evidence type="ECO:0000313" key="7">
    <source>
        <dbReference type="Proteomes" id="UP000265140"/>
    </source>
</evidence>
<dbReference type="SUPFAM" id="SSF48726">
    <property type="entry name" value="Immunoglobulin"/>
    <property type="match status" value="1"/>
</dbReference>
<evidence type="ECO:0000256" key="4">
    <source>
        <dbReference type="ARBA" id="ARBA00023136"/>
    </source>
</evidence>
<keyword evidence="7" id="KW-1185">Reference proteome</keyword>
<dbReference type="Ensembl" id="ENSELUT00000079217.2">
    <property type="protein sequence ID" value="ENSELUP00000059046.1"/>
    <property type="gene ID" value="ENSELUG00000042429.1"/>
</dbReference>
<reference evidence="7" key="1">
    <citation type="journal article" date="2014" name="PLoS ONE">
        <title>The genome and linkage map of the northern pike (Esox lucius): conserved synteny revealed between the salmonid sister group and the Neoteleostei.</title>
        <authorList>
            <person name="Rondeau E.B."/>
            <person name="Minkley D.R."/>
            <person name="Leong J.S."/>
            <person name="Messmer A.M."/>
            <person name="Jantzen J.R."/>
            <person name="von Schalburg K.R."/>
            <person name="Lemon C."/>
            <person name="Bird N.H."/>
            <person name="Koop B.F."/>
        </authorList>
    </citation>
    <scope>NUCLEOTIDE SEQUENCE</scope>
</reference>
<dbReference type="AlphaFoldDB" id="A0A6Q2Y116"/>
<evidence type="ECO:0000256" key="5">
    <source>
        <dbReference type="SAM" id="MobiDB-lite"/>
    </source>
</evidence>
<dbReference type="Bgee" id="ENSELUG00000016237">
    <property type="expression patterns" value="Expressed in head kidney and 14 other cell types or tissues"/>
</dbReference>
<dbReference type="PANTHER" id="PTHR12035">
    <property type="entry name" value="SIALIC ACID BINDING IMMUNOGLOBULIN-LIKE LECTIN"/>
    <property type="match status" value="1"/>
</dbReference>
<accession>A0A6Q2Y116</accession>
<sequence length="117" mass="12470">SPLLNTFSDVAYKYLTQKPSVLIPALTEGETVSLTCIAPGFCSGRPPKNLTNVNTTHLSTLTFTPSAEHNGINVTCQVTFNEKIKTEETVTLNVTSETPGSFEKDSTGNNGTAASLF</sequence>
<dbReference type="GeneTree" id="ENSGT01150000286924"/>
<feature type="compositionally biased region" description="Polar residues" evidence="5">
    <location>
        <begin position="107"/>
        <end position="117"/>
    </location>
</feature>